<evidence type="ECO:0000256" key="9">
    <source>
        <dbReference type="ARBA" id="ARBA00022723"/>
    </source>
</evidence>
<keyword evidence="7" id="KW-0963">Cytoplasm</keyword>
<dbReference type="GO" id="GO:0051539">
    <property type="term" value="F:4 iron, 4 sulfur cluster binding"/>
    <property type="evidence" value="ECO:0007669"/>
    <property type="project" value="UniProtKB-KW"/>
</dbReference>
<comment type="subcellular location">
    <subcellularLocation>
        <location evidence="3">Cytoplasm</location>
    </subcellularLocation>
</comment>
<protein>
    <recommendedName>
        <fullName evidence="5">Oxygen sensor histidine kinase NreB</fullName>
        <ecNumber evidence="4">2.7.13.3</ecNumber>
    </recommendedName>
    <alternativeName>
        <fullName evidence="15">Nitrogen regulation protein B</fullName>
    </alternativeName>
</protein>
<proteinExistence type="predicted"/>
<dbReference type="InterPro" id="IPR004358">
    <property type="entry name" value="Sig_transdc_His_kin-like_C"/>
</dbReference>
<keyword evidence="6" id="KW-0004">4Fe-4S</keyword>
<dbReference type="EC" id="2.7.13.3" evidence="4"/>
<dbReference type="EMBL" id="QVPD01000002">
    <property type="protein sequence ID" value="RFP62018.1"/>
    <property type="molecule type" value="Genomic_DNA"/>
</dbReference>
<accession>A0A372DR02</accession>
<evidence type="ECO:0000256" key="6">
    <source>
        <dbReference type="ARBA" id="ARBA00022485"/>
    </source>
</evidence>
<dbReference type="PRINTS" id="PR00344">
    <property type="entry name" value="BCTRLSENSOR"/>
</dbReference>
<dbReference type="SUPFAM" id="SSF55874">
    <property type="entry name" value="ATPase domain of HSP90 chaperone/DNA topoisomerase II/histidine kinase"/>
    <property type="match status" value="1"/>
</dbReference>
<comment type="catalytic activity">
    <reaction evidence="1">
        <text>ATP + protein L-histidine = ADP + protein N-phospho-L-histidine.</text>
        <dbReference type="EC" id="2.7.13.3"/>
    </reaction>
</comment>
<evidence type="ECO:0000256" key="4">
    <source>
        <dbReference type="ARBA" id="ARBA00012438"/>
    </source>
</evidence>
<dbReference type="Pfam" id="PF07730">
    <property type="entry name" value="HisKA_3"/>
    <property type="match status" value="1"/>
</dbReference>
<evidence type="ECO:0000256" key="11">
    <source>
        <dbReference type="ARBA" id="ARBA00023004"/>
    </source>
</evidence>
<dbReference type="GO" id="GO:0005737">
    <property type="term" value="C:cytoplasm"/>
    <property type="evidence" value="ECO:0007669"/>
    <property type="project" value="UniProtKB-SubCell"/>
</dbReference>
<evidence type="ECO:0000259" key="16">
    <source>
        <dbReference type="PROSITE" id="PS50109"/>
    </source>
</evidence>
<evidence type="ECO:0000256" key="7">
    <source>
        <dbReference type="ARBA" id="ARBA00022490"/>
    </source>
</evidence>
<dbReference type="Pfam" id="PF02518">
    <property type="entry name" value="HATPase_c"/>
    <property type="match status" value="1"/>
</dbReference>
<keyword evidence="8" id="KW-0808">Transferase</keyword>
<feature type="domain" description="Histidine kinase" evidence="16">
    <location>
        <begin position="55"/>
        <end position="241"/>
    </location>
</feature>
<evidence type="ECO:0000256" key="3">
    <source>
        <dbReference type="ARBA" id="ARBA00004496"/>
    </source>
</evidence>
<organism evidence="17 18">
    <name type="scientific">Cognatiluteimonas weifangensis</name>
    <dbReference type="NCBI Taxonomy" id="2303539"/>
    <lineage>
        <taxon>Bacteria</taxon>
        <taxon>Pseudomonadati</taxon>
        <taxon>Pseudomonadota</taxon>
        <taxon>Gammaproteobacteria</taxon>
        <taxon>Lysobacterales</taxon>
        <taxon>Lysobacteraceae</taxon>
        <taxon>Cognatiluteimonas</taxon>
    </lineage>
</organism>
<evidence type="ECO:0000313" key="18">
    <source>
        <dbReference type="Proteomes" id="UP000262917"/>
    </source>
</evidence>
<evidence type="ECO:0000256" key="8">
    <source>
        <dbReference type="ARBA" id="ARBA00022679"/>
    </source>
</evidence>
<evidence type="ECO:0000313" key="17">
    <source>
        <dbReference type="EMBL" id="RFP62018.1"/>
    </source>
</evidence>
<dbReference type="InterPro" id="IPR003594">
    <property type="entry name" value="HATPase_dom"/>
</dbReference>
<evidence type="ECO:0000256" key="13">
    <source>
        <dbReference type="ARBA" id="ARBA00023014"/>
    </source>
</evidence>
<dbReference type="PANTHER" id="PTHR24421">
    <property type="entry name" value="NITRATE/NITRITE SENSOR PROTEIN NARX-RELATED"/>
    <property type="match status" value="1"/>
</dbReference>
<dbReference type="PANTHER" id="PTHR24421:SF61">
    <property type="entry name" value="OXYGEN SENSOR HISTIDINE KINASE NREB"/>
    <property type="match status" value="1"/>
</dbReference>
<evidence type="ECO:0000256" key="10">
    <source>
        <dbReference type="ARBA" id="ARBA00022777"/>
    </source>
</evidence>
<keyword evidence="12" id="KW-0902">Two-component regulatory system</keyword>
<dbReference type="CDD" id="cd16917">
    <property type="entry name" value="HATPase_UhpB-NarQ-NarX-like"/>
    <property type="match status" value="1"/>
</dbReference>
<evidence type="ECO:0000256" key="14">
    <source>
        <dbReference type="ARBA" id="ARBA00024827"/>
    </source>
</evidence>
<dbReference type="InterPro" id="IPR036890">
    <property type="entry name" value="HATPase_C_sf"/>
</dbReference>
<dbReference type="GO" id="GO:0046872">
    <property type="term" value="F:metal ion binding"/>
    <property type="evidence" value="ECO:0007669"/>
    <property type="project" value="UniProtKB-KW"/>
</dbReference>
<dbReference type="InterPro" id="IPR050482">
    <property type="entry name" value="Sensor_HK_TwoCompSys"/>
</dbReference>
<keyword evidence="13" id="KW-0411">Iron-sulfur</keyword>
<keyword evidence="9" id="KW-0479">Metal-binding</keyword>
<sequence length="242" mass="25352">MRRPHWPPPCRLRHTAAMPTAAGQDPATPAADALRALVARLIAVQEAEFHALARALHDDIGQQLAAIKLGAMALQEEDEPDARAELAADIIATAEQTVAALRELSARLRPPPLEALGLEAALRWQAERLFRDGPRLALALTPLPHRAAPAVELACARIAEEAMRNALRHAGASEVVVSLSSAGAELLLEVADDGAGFAPEASPGSGLLAMRERAAQVGGHVAIDAAPGAGTRVRARMPLSGR</sequence>
<comment type="caution">
    <text evidence="17">The sequence shown here is derived from an EMBL/GenBank/DDBJ whole genome shotgun (WGS) entry which is preliminary data.</text>
</comment>
<dbReference type="Proteomes" id="UP000262917">
    <property type="component" value="Unassembled WGS sequence"/>
</dbReference>
<evidence type="ECO:0000256" key="15">
    <source>
        <dbReference type="ARBA" id="ARBA00030800"/>
    </source>
</evidence>
<dbReference type="PROSITE" id="PS50109">
    <property type="entry name" value="HIS_KIN"/>
    <property type="match status" value="1"/>
</dbReference>
<dbReference type="Gene3D" id="3.30.565.10">
    <property type="entry name" value="Histidine kinase-like ATPase, C-terminal domain"/>
    <property type="match status" value="1"/>
</dbReference>
<keyword evidence="11" id="KW-0408">Iron</keyword>
<gene>
    <name evidence="17" type="ORF">D0Y53_02905</name>
</gene>
<dbReference type="InterPro" id="IPR011712">
    <property type="entry name" value="Sig_transdc_His_kin_sub3_dim/P"/>
</dbReference>
<dbReference type="GO" id="GO:0016020">
    <property type="term" value="C:membrane"/>
    <property type="evidence" value="ECO:0007669"/>
    <property type="project" value="InterPro"/>
</dbReference>
<comment type="cofactor">
    <cofactor evidence="2">
        <name>[4Fe-4S] cluster</name>
        <dbReference type="ChEBI" id="CHEBI:49883"/>
    </cofactor>
</comment>
<evidence type="ECO:0000256" key="1">
    <source>
        <dbReference type="ARBA" id="ARBA00000085"/>
    </source>
</evidence>
<evidence type="ECO:0000256" key="2">
    <source>
        <dbReference type="ARBA" id="ARBA00001966"/>
    </source>
</evidence>
<name>A0A372DR02_9GAMM</name>
<dbReference type="SMART" id="SM00387">
    <property type="entry name" value="HATPase_c"/>
    <property type="match status" value="1"/>
</dbReference>
<evidence type="ECO:0000256" key="12">
    <source>
        <dbReference type="ARBA" id="ARBA00023012"/>
    </source>
</evidence>
<dbReference type="GO" id="GO:0000155">
    <property type="term" value="F:phosphorelay sensor kinase activity"/>
    <property type="evidence" value="ECO:0007669"/>
    <property type="project" value="InterPro"/>
</dbReference>
<dbReference type="InterPro" id="IPR005467">
    <property type="entry name" value="His_kinase_dom"/>
</dbReference>
<keyword evidence="18" id="KW-1185">Reference proteome</keyword>
<dbReference type="AlphaFoldDB" id="A0A372DR02"/>
<reference evidence="17 18" key="1">
    <citation type="submission" date="2018-08" db="EMBL/GenBank/DDBJ databases">
        <title>Lysobacter weifangensis sp. nov., a new member of the family 'Xanthomonadaceae', isolated from soil in a farmland.</title>
        <authorList>
            <person name="Zhao H."/>
        </authorList>
    </citation>
    <scope>NUCLEOTIDE SEQUENCE [LARGE SCALE GENOMIC DNA]</scope>
    <source>
        <strain evidence="17 18">WF-2</strain>
    </source>
</reference>
<dbReference type="GO" id="GO:0046983">
    <property type="term" value="F:protein dimerization activity"/>
    <property type="evidence" value="ECO:0007669"/>
    <property type="project" value="InterPro"/>
</dbReference>
<keyword evidence="10 17" id="KW-0418">Kinase</keyword>
<evidence type="ECO:0000256" key="5">
    <source>
        <dbReference type="ARBA" id="ARBA00017322"/>
    </source>
</evidence>
<dbReference type="Gene3D" id="1.20.5.1930">
    <property type="match status" value="1"/>
</dbReference>
<comment type="function">
    <text evidence="14">Member of the two-component regulatory system NreB/NreC involved in the control of dissimilatory nitrate/nitrite reduction in response to oxygen. NreB functions as a direct oxygen sensor histidine kinase which is autophosphorylated, in the absence of oxygen, probably at the conserved histidine residue, and transfers its phosphate group probably to a conserved aspartate residue of NreC. NreB/NreC activates the expression of the nitrate (narGHJI) and nitrite (nir) reductase operons, as well as the putative nitrate transporter gene narT.</text>
</comment>